<dbReference type="GO" id="GO:0005737">
    <property type="term" value="C:cytoplasm"/>
    <property type="evidence" value="ECO:0007669"/>
    <property type="project" value="UniProtKB-SubCell"/>
</dbReference>
<comment type="function">
    <text evidence="6">Required for chromosome condensation and partitioning.</text>
</comment>
<proteinExistence type="inferred from homology"/>
<feature type="coiled-coil region" evidence="6">
    <location>
        <begin position="664"/>
        <end position="923"/>
    </location>
</feature>
<dbReference type="Proteomes" id="UP000033109">
    <property type="component" value="Chromosome"/>
</dbReference>
<organism evidence="8 9">
    <name type="scientific">Pontibacter korlensis</name>
    <dbReference type="NCBI Taxonomy" id="400092"/>
    <lineage>
        <taxon>Bacteria</taxon>
        <taxon>Pseudomonadati</taxon>
        <taxon>Bacteroidota</taxon>
        <taxon>Cytophagia</taxon>
        <taxon>Cytophagales</taxon>
        <taxon>Hymenobacteraceae</taxon>
        <taxon>Pontibacter</taxon>
    </lineage>
</organism>
<dbReference type="InterPro" id="IPR010935">
    <property type="entry name" value="SMC_hinge"/>
</dbReference>
<dbReference type="GO" id="GO:0030261">
    <property type="term" value="P:chromosome condensation"/>
    <property type="evidence" value="ECO:0007669"/>
    <property type="project" value="InterPro"/>
</dbReference>
<keyword evidence="3 6" id="KW-0067">ATP-binding</keyword>
<dbReference type="NCBIfam" id="TIGR02168">
    <property type="entry name" value="SMC_prok_B"/>
    <property type="match status" value="1"/>
</dbReference>
<dbReference type="GO" id="GO:0005694">
    <property type="term" value="C:chromosome"/>
    <property type="evidence" value="ECO:0007669"/>
    <property type="project" value="InterPro"/>
</dbReference>
<evidence type="ECO:0000313" key="9">
    <source>
        <dbReference type="Proteomes" id="UP000033109"/>
    </source>
</evidence>
<evidence type="ECO:0000256" key="2">
    <source>
        <dbReference type="ARBA" id="ARBA00022741"/>
    </source>
</evidence>
<dbReference type="SUPFAM" id="SSF52540">
    <property type="entry name" value="P-loop containing nucleoside triphosphate hydrolases"/>
    <property type="match status" value="2"/>
</dbReference>
<evidence type="ECO:0000256" key="3">
    <source>
        <dbReference type="ARBA" id="ARBA00022840"/>
    </source>
</evidence>
<name>A0A0E3ZIP1_9BACT</name>
<dbReference type="Pfam" id="PF02463">
    <property type="entry name" value="SMC_N"/>
    <property type="match status" value="1"/>
</dbReference>
<dbReference type="GO" id="GO:0007062">
    <property type="term" value="P:sister chromatid cohesion"/>
    <property type="evidence" value="ECO:0007669"/>
    <property type="project" value="InterPro"/>
</dbReference>
<dbReference type="SMART" id="SM00968">
    <property type="entry name" value="SMC_hinge"/>
    <property type="match status" value="1"/>
</dbReference>
<evidence type="ECO:0000256" key="1">
    <source>
        <dbReference type="ARBA" id="ARBA00022490"/>
    </source>
</evidence>
<keyword evidence="2 6" id="KW-0547">Nucleotide-binding</keyword>
<dbReference type="PIRSF" id="PIRSF005719">
    <property type="entry name" value="SMC"/>
    <property type="match status" value="1"/>
</dbReference>
<dbReference type="AlphaFoldDB" id="A0A0E3ZIP1"/>
<keyword evidence="4 6" id="KW-0175">Coiled coil</keyword>
<dbReference type="HOGENOM" id="CLU_001042_2_2_10"/>
<dbReference type="InterPro" id="IPR036277">
    <property type="entry name" value="SMC_hinge_sf"/>
</dbReference>
<dbReference type="Gene3D" id="1.20.1060.20">
    <property type="match status" value="1"/>
</dbReference>
<keyword evidence="5 6" id="KW-0238">DNA-binding</keyword>
<keyword evidence="1 6" id="KW-0963">Cytoplasm</keyword>
<evidence type="ECO:0000256" key="5">
    <source>
        <dbReference type="ARBA" id="ARBA00023125"/>
    </source>
</evidence>
<dbReference type="RefSeq" id="WP_046312725.1">
    <property type="nucleotide sequence ID" value="NZ_CBCSCY010000008.1"/>
</dbReference>
<dbReference type="InterPro" id="IPR003395">
    <property type="entry name" value="RecF/RecN/SMC_N"/>
</dbReference>
<evidence type="ECO:0000313" key="8">
    <source>
        <dbReference type="EMBL" id="AKD04773.1"/>
    </source>
</evidence>
<reference evidence="8 9" key="1">
    <citation type="journal article" date="2015" name="Sci. Rep.">
        <title>Unraveling adaptation of Pontibacter korlensis to radiation and infertility in desert through complete genome and comparative transcriptomic analysis.</title>
        <authorList>
            <person name="Dai J."/>
            <person name="Dai W."/>
            <person name="Qiu C."/>
            <person name="Yang Z."/>
            <person name="Zhang Y."/>
            <person name="Zhou M."/>
            <person name="Zhang L."/>
            <person name="Fang C."/>
            <person name="Gao Q."/>
            <person name="Yang Q."/>
            <person name="Li X."/>
            <person name="Wang Z."/>
            <person name="Wang Z."/>
            <person name="Jia Z."/>
            <person name="Chen X."/>
        </authorList>
    </citation>
    <scope>NUCLEOTIDE SEQUENCE [LARGE SCALE GENOMIC DNA]</scope>
    <source>
        <strain evidence="8 9">X14-1T</strain>
    </source>
</reference>
<dbReference type="PATRIC" id="fig|400092.3.peg.4120"/>
<dbReference type="GO" id="GO:0005524">
    <property type="term" value="F:ATP binding"/>
    <property type="evidence" value="ECO:0007669"/>
    <property type="project" value="UniProtKB-UniRule"/>
</dbReference>
<protein>
    <recommendedName>
        <fullName evidence="6">Chromosome partition protein Smc</fullName>
    </recommendedName>
</protein>
<comment type="domain">
    <text evidence="6">Contains large globular domains required for ATP hydrolysis at each terminus and a third globular domain forming a flexible hinge near the middle of the molecule. These domains are separated by coiled-coil structures.</text>
</comment>
<dbReference type="CDD" id="cd03278">
    <property type="entry name" value="ABC_SMC_barmotin"/>
    <property type="match status" value="1"/>
</dbReference>
<dbReference type="HAMAP" id="MF_01894">
    <property type="entry name" value="Smc_prok"/>
    <property type="match status" value="1"/>
</dbReference>
<dbReference type="InterPro" id="IPR024704">
    <property type="entry name" value="SMC"/>
</dbReference>
<evidence type="ECO:0000256" key="6">
    <source>
        <dbReference type="HAMAP-Rule" id="MF_01894"/>
    </source>
</evidence>
<dbReference type="OrthoDB" id="9808768at2"/>
<dbReference type="GO" id="GO:0003677">
    <property type="term" value="F:DNA binding"/>
    <property type="evidence" value="ECO:0007669"/>
    <property type="project" value="UniProtKB-UniRule"/>
</dbReference>
<dbReference type="GO" id="GO:0007059">
    <property type="term" value="P:chromosome segregation"/>
    <property type="evidence" value="ECO:0007669"/>
    <property type="project" value="UniProtKB-UniRule"/>
</dbReference>
<accession>A0A0E3ZIP1</accession>
<dbReference type="Pfam" id="PF06470">
    <property type="entry name" value="SMC_hinge"/>
    <property type="match status" value="1"/>
</dbReference>
<evidence type="ECO:0000259" key="7">
    <source>
        <dbReference type="SMART" id="SM00968"/>
    </source>
</evidence>
<dbReference type="Gene3D" id="3.40.50.300">
    <property type="entry name" value="P-loop containing nucleotide triphosphate hydrolases"/>
    <property type="match status" value="2"/>
</dbReference>
<feature type="domain" description="SMC hinge" evidence="7">
    <location>
        <begin position="520"/>
        <end position="630"/>
    </location>
</feature>
<dbReference type="PANTHER" id="PTHR43977">
    <property type="entry name" value="STRUCTURAL MAINTENANCE OF CHROMOSOMES PROTEIN 3"/>
    <property type="match status" value="1"/>
</dbReference>
<dbReference type="GO" id="GO:0016887">
    <property type="term" value="F:ATP hydrolysis activity"/>
    <property type="evidence" value="ECO:0007669"/>
    <property type="project" value="InterPro"/>
</dbReference>
<dbReference type="GO" id="GO:0006260">
    <property type="term" value="P:DNA replication"/>
    <property type="evidence" value="ECO:0007669"/>
    <property type="project" value="UniProtKB-UniRule"/>
</dbReference>
<evidence type="ECO:0000256" key="4">
    <source>
        <dbReference type="ARBA" id="ARBA00023054"/>
    </source>
</evidence>
<dbReference type="EMBL" id="CP009621">
    <property type="protein sequence ID" value="AKD04773.1"/>
    <property type="molecule type" value="Genomic_DNA"/>
</dbReference>
<comment type="subcellular location">
    <subcellularLocation>
        <location evidence="6">Cytoplasm</location>
    </subcellularLocation>
</comment>
<dbReference type="InterPro" id="IPR011890">
    <property type="entry name" value="SMC_prok"/>
</dbReference>
<gene>
    <name evidence="6" type="primary">smc</name>
    <name evidence="8" type="ORF">PKOR_18815</name>
</gene>
<comment type="similarity">
    <text evidence="6">Belongs to the SMC family.</text>
</comment>
<dbReference type="KEGG" id="pko:PKOR_18815"/>
<keyword evidence="9" id="KW-1185">Reference proteome</keyword>
<comment type="subunit">
    <text evidence="6">Homodimer.</text>
</comment>
<dbReference type="Gene3D" id="3.30.70.1620">
    <property type="match status" value="1"/>
</dbReference>
<feature type="binding site" evidence="6">
    <location>
        <begin position="32"/>
        <end position="39"/>
    </location>
    <ligand>
        <name>ATP</name>
        <dbReference type="ChEBI" id="CHEBI:30616"/>
    </ligand>
</feature>
<feature type="coiled-coil region" evidence="6">
    <location>
        <begin position="174"/>
        <end position="492"/>
    </location>
</feature>
<dbReference type="SUPFAM" id="SSF75553">
    <property type="entry name" value="Smc hinge domain"/>
    <property type="match status" value="1"/>
</dbReference>
<dbReference type="InterPro" id="IPR027417">
    <property type="entry name" value="P-loop_NTPase"/>
</dbReference>
<dbReference type="STRING" id="400092.PKOR_18815"/>
<sequence length="1178" mass="136022">MQVSKLEIKGFKSFGDRVVINFDNGITGIVGPNGCGKSNIVDAIRWVLGEQKTRNLRSDKMENVIFNGSKTRKPVQMAEVSITFDNNKGILPTEYSQVTVTRKYYRTGESEYMLNGVTCRLKDINELFLDTGIGSDSYAIIELKMVDEILNDKENSRRLLFEEAAGISKFRVRKKQTLKKLEETDADLERVEDLLHEIGKNMKTLERQAKQAVKYFNLKDDYKKHSLEFARRNISQYQHTLERLEQDVQQESILKEQYITAVTVAEDAIAGQKEELNDTQERLSEMQRTMQVQTAKLRQLENDIKLKSERSTYLKERMQQLRQQISQDTANVEHTQESILELRDELMTVQDSFAEAEEQVAAMKEQLQEANEQKATLQEAFQELVQQQKTKQNEVYQLSKSLEISQVQIQNINQELERLQQQQLTADDDGRVLQEQLQEAQQVLEERTSELVRLQAKEETLQQSIDTTEANIVELKGQLVELNRTLDAKQNQYNLTKSLVENMEGFPEAIKFLSKSESWSKPAPLLSDILVCQPDYKPLIESYLEQYMNYFVVDELQDAVDAIALLKAENVGRANFIILSEIEELEPTATFSEGNLQAAYEVVSAEKKYSSLMKYMLRNVYISDESEEELYDSDYKTIILKDGSAIRKPLSLSGGSVGVFDGNRLGRKQNLEKLAEEVAELEEQVELLQSRINTQNQILQNYKNESEKETIKSLEKEVSKLQQDLLTVRIKHEQHQQNIRNFDQKRDELHERLLELREQSMEVSPQAEADQKELQRLEEEIAVYTSNLERQQEQITVISSRYNQENIQYHQLKNRFASLQQEISYKQKSVETNQERIEGLKQELIKSEQEIAEADTFIQDNQEVVESMNEARREYAEELEEIEKEYFTLRGDLDEKDKSIREMQRKRQNSDELLMRMQQAKTDTQLKLVAIKERLAAEFNISDEDFASPVPEEELLIPLSNEELSEHISSVKAQLDKMGPVNAMAAEAYAEIEEREKFISEQRNDLVNAKNSLIDTINEIDTVAKEKFMDSFNQIKDNFKHVFRSLFTEEDNCDLVISDPKNPLEAKIEIMAQPKGKRPLTINQLSGGEKTLTAISLLFAIYLLKPAPFCIFDEVDAPLDDANIDKFNNIIRKFSNDSQFIVVTHNKRTMSSTDVMYGITMIEAGISRVIPVDLRQIA</sequence>